<dbReference type="EMBL" id="MAGO01000005">
    <property type="protein sequence ID" value="OCC15420.1"/>
    <property type="molecule type" value="Genomic_DNA"/>
</dbReference>
<protein>
    <recommendedName>
        <fullName evidence="3">Cytochrome c domain-containing protein</fullName>
    </recommendedName>
</protein>
<proteinExistence type="predicted"/>
<name>A0A1B9F691_9BACT</name>
<evidence type="ECO:0008006" key="3">
    <source>
        <dbReference type="Google" id="ProtNLM"/>
    </source>
</evidence>
<keyword evidence="2" id="KW-1185">Reference proteome</keyword>
<dbReference type="Proteomes" id="UP000093080">
    <property type="component" value="Unassembled WGS sequence"/>
</dbReference>
<gene>
    <name evidence="1" type="ORF">DBT_1167</name>
</gene>
<organism evidence="1 2">
    <name type="scientific">Dissulfuribacter thermophilus</name>
    <dbReference type="NCBI Taxonomy" id="1156395"/>
    <lineage>
        <taxon>Bacteria</taxon>
        <taxon>Pseudomonadati</taxon>
        <taxon>Thermodesulfobacteriota</taxon>
        <taxon>Dissulfuribacteria</taxon>
        <taxon>Dissulfuribacterales</taxon>
        <taxon>Dissulfuribacteraceae</taxon>
        <taxon>Dissulfuribacter</taxon>
    </lineage>
</organism>
<dbReference type="GO" id="GO:0009055">
    <property type="term" value="F:electron transfer activity"/>
    <property type="evidence" value="ECO:0007669"/>
    <property type="project" value="InterPro"/>
</dbReference>
<sequence length="73" mass="8043">MAKCGACHKKGGKAAPVNPADKAGRVWEKYFKRNRHRVDISKNISTEELSRIINYLKGHAADSDQPAAAVIPR</sequence>
<dbReference type="SUPFAM" id="SSF46626">
    <property type="entry name" value="Cytochrome c"/>
    <property type="match status" value="1"/>
</dbReference>
<reference evidence="1 2" key="1">
    <citation type="submission" date="2016-06" db="EMBL/GenBank/DDBJ databases">
        <title>Respiratory ammonification of nitrate coupled to the oxidation of elemental sulfur in deep-sea autotrophic thermophilic bacteria.</title>
        <authorList>
            <person name="Slobodkina G.B."/>
            <person name="Mardanov A.V."/>
            <person name="Ravin N.V."/>
            <person name="Frolova A.A."/>
            <person name="Viryasiv M.B."/>
            <person name="Chernyh N.A."/>
            <person name="Bonch-Osmolovskaya E.A."/>
            <person name="Slobodkin A.I."/>
        </authorList>
    </citation>
    <scope>NUCLEOTIDE SEQUENCE [LARGE SCALE GENOMIC DNA]</scope>
    <source>
        <strain evidence="1 2">S69</strain>
    </source>
</reference>
<dbReference type="GO" id="GO:0020037">
    <property type="term" value="F:heme binding"/>
    <property type="evidence" value="ECO:0007669"/>
    <property type="project" value="InterPro"/>
</dbReference>
<dbReference type="InterPro" id="IPR036909">
    <property type="entry name" value="Cyt_c-like_dom_sf"/>
</dbReference>
<evidence type="ECO:0000313" key="2">
    <source>
        <dbReference type="Proteomes" id="UP000093080"/>
    </source>
</evidence>
<evidence type="ECO:0000313" key="1">
    <source>
        <dbReference type="EMBL" id="OCC15420.1"/>
    </source>
</evidence>
<comment type="caution">
    <text evidence="1">The sequence shown here is derived from an EMBL/GenBank/DDBJ whole genome shotgun (WGS) entry which is preliminary data.</text>
</comment>
<dbReference type="AlphaFoldDB" id="A0A1B9F691"/>
<dbReference type="STRING" id="1156395.DBT_1167"/>
<accession>A0A1B9F691</accession>